<comment type="caution">
    <text evidence="3">The sequence shown here is derived from an EMBL/GenBank/DDBJ whole genome shotgun (WGS) entry which is preliminary data.</text>
</comment>
<reference evidence="3" key="1">
    <citation type="submission" date="2020-10" db="EMBL/GenBank/DDBJ databases">
        <title>High-Quality Genome Resource of Clonostachys rosea strain S41 by Oxford Nanopore Long-Read Sequencing.</title>
        <authorList>
            <person name="Wang H."/>
        </authorList>
    </citation>
    <scope>NUCLEOTIDE SEQUENCE</scope>
    <source>
        <strain evidence="3">S41</strain>
    </source>
</reference>
<organism evidence="3 4">
    <name type="scientific">Bionectria ochroleuca</name>
    <name type="common">Gliocladium roseum</name>
    <dbReference type="NCBI Taxonomy" id="29856"/>
    <lineage>
        <taxon>Eukaryota</taxon>
        <taxon>Fungi</taxon>
        <taxon>Dikarya</taxon>
        <taxon>Ascomycota</taxon>
        <taxon>Pezizomycotina</taxon>
        <taxon>Sordariomycetes</taxon>
        <taxon>Hypocreomycetidae</taxon>
        <taxon>Hypocreales</taxon>
        <taxon>Bionectriaceae</taxon>
        <taxon>Clonostachys</taxon>
    </lineage>
</organism>
<dbReference type="EMBL" id="JADCTT010000012">
    <property type="protein sequence ID" value="KAF9746009.1"/>
    <property type="molecule type" value="Genomic_DNA"/>
</dbReference>
<evidence type="ECO:0000256" key="2">
    <source>
        <dbReference type="SAM" id="MobiDB-lite"/>
    </source>
</evidence>
<feature type="region of interest" description="Disordered" evidence="2">
    <location>
        <begin position="1"/>
        <end position="21"/>
    </location>
</feature>
<feature type="region of interest" description="Disordered" evidence="2">
    <location>
        <begin position="178"/>
        <end position="212"/>
    </location>
</feature>
<dbReference type="Proteomes" id="UP000616885">
    <property type="component" value="Unassembled WGS sequence"/>
</dbReference>
<evidence type="ECO:0000313" key="3">
    <source>
        <dbReference type="EMBL" id="KAF9746009.1"/>
    </source>
</evidence>
<feature type="region of interest" description="Disordered" evidence="2">
    <location>
        <begin position="368"/>
        <end position="429"/>
    </location>
</feature>
<feature type="coiled-coil region" evidence="1">
    <location>
        <begin position="475"/>
        <end position="509"/>
    </location>
</feature>
<feature type="compositionally biased region" description="Low complexity" evidence="2">
    <location>
        <begin position="412"/>
        <end position="429"/>
    </location>
</feature>
<evidence type="ECO:0000313" key="4">
    <source>
        <dbReference type="Proteomes" id="UP000616885"/>
    </source>
</evidence>
<dbReference type="AlphaFoldDB" id="A0A8H7N2H9"/>
<name>A0A8H7N2H9_BIOOC</name>
<keyword evidence="1" id="KW-0175">Coiled coil</keyword>
<evidence type="ECO:0000256" key="1">
    <source>
        <dbReference type="SAM" id="Coils"/>
    </source>
</evidence>
<gene>
    <name evidence="3" type="ORF">IM811_004310</name>
</gene>
<protein>
    <submittedName>
        <fullName evidence="3">Uncharacterized protein</fullName>
    </submittedName>
</protein>
<sequence>MSSNPPPGYFNHMGESSDDEDYGEDQYRVMLEEENVINYDMGMSQAPYASGLVRATYQGNDTEATAYHNEGECVATVKKLIWADGWHSGEQSQRMTLVMLKLRFDPQDGAKVTYASLKLRLKSMLSGDEDPQLVAWAPFHTPQAYNAVAVHKEESNLRGMGMELGANSQKGTAKWEKTKAASWDETDTELGRSTPKFSEKRKNPGEPGQPNGVLWQVQQNQTLDRGITPEFHVAALFNRPTSGNYKASFRITAYTSKSGQAMGRCLRLIGQPGGDKVKWLVSESPGSKQRCFGDGKQLIDSIDLDNLNNLRERPDSEHFNQEWREMLSMGNFEPAVQKAKAKAKAAAAHELRAQAEAKDNICQLPEQGHRDDARASGKAAAPPSAPPNSVVRTVYPEEAPPQVQIPVDRSAKAATSTSAAAESPSAATETLSLQDNKATTLPSLALMSEASYTAAAGRKTPPTASVLSYDGTSRMVALEDRMGRQDGRVARLEERVAELERTLLRMTEALVRRPQPQL</sequence>
<accession>A0A8H7N2H9</accession>
<proteinExistence type="predicted"/>